<dbReference type="AlphaFoldDB" id="A0A2A6CX78"/>
<sequence>MDTADYVWLFIFLGIFALAIIVPCVWCMCYKCRTRGPITPLPADYPRQETMPMMGTLSDQ</sequence>
<accession>A0A8R1YRV5</accession>
<dbReference type="EnsemblMetazoa" id="PPA36521.1">
    <property type="protein sequence ID" value="PPA36521.1"/>
    <property type="gene ID" value="WBGene00274890"/>
</dbReference>
<evidence type="ECO:0000313" key="1">
    <source>
        <dbReference type="EnsemblMetazoa" id="PPA36521.1"/>
    </source>
</evidence>
<accession>A0A2A6CX78</accession>
<dbReference type="Proteomes" id="UP000005239">
    <property type="component" value="Unassembled WGS sequence"/>
</dbReference>
<protein>
    <submittedName>
        <fullName evidence="1">Uncharacterized protein</fullName>
    </submittedName>
</protein>
<reference evidence="1" key="2">
    <citation type="submission" date="2022-06" db="UniProtKB">
        <authorList>
            <consortium name="EnsemblMetazoa"/>
        </authorList>
    </citation>
    <scope>IDENTIFICATION</scope>
    <source>
        <strain evidence="1">PS312</strain>
    </source>
</reference>
<keyword evidence="2" id="KW-1185">Reference proteome</keyword>
<gene>
    <name evidence="1" type="primary">WBGene00274890</name>
</gene>
<name>A0A2A6CX78_PRIPA</name>
<proteinExistence type="predicted"/>
<reference evidence="2" key="1">
    <citation type="journal article" date="2008" name="Nat. Genet.">
        <title>The Pristionchus pacificus genome provides a unique perspective on nematode lifestyle and parasitism.</title>
        <authorList>
            <person name="Dieterich C."/>
            <person name="Clifton S.W."/>
            <person name="Schuster L.N."/>
            <person name="Chinwalla A."/>
            <person name="Delehaunty K."/>
            <person name="Dinkelacker I."/>
            <person name="Fulton L."/>
            <person name="Fulton R."/>
            <person name="Godfrey J."/>
            <person name="Minx P."/>
            <person name="Mitreva M."/>
            <person name="Roeseler W."/>
            <person name="Tian H."/>
            <person name="Witte H."/>
            <person name="Yang S.P."/>
            <person name="Wilson R.K."/>
            <person name="Sommer R.J."/>
        </authorList>
    </citation>
    <scope>NUCLEOTIDE SEQUENCE [LARGE SCALE GENOMIC DNA]</scope>
    <source>
        <strain evidence="2">PS312</strain>
    </source>
</reference>
<evidence type="ECO:0000313" key="2">
    <source>
        <dbReference type="Proteomes" id="UP000005239"/>
    </source>
</evidence>
<organism evidence="1 2">
    <name type="scientific">Pristionchus pacificus</name>
    <name type="common">Parasitic nematode worm</name>
    <dbReference type="NCBI Taxonomy" id="54126"/>
    <lineage>
        <taxon>Eukaryota</taxon>
        <taxon>Metazoa</taxon>
        <taxon>Ecdysozoa</taxon>
        <taxon>Nematoda</taxon>
        <taxon>Chromadorea</taxon>
        <taxon>Rhabditida</taxon>
        <taxon>Rhabditina</taxon>
        <taxon>Diplogasteromorpha</taxon>
        <taxon>Diplogasteroidea</taxon>
        <taxon>Neodiplogasteridae</taxon>
        <taxon>Pristionchus</taxon>
    </lineage>
</organism>